<accession>A0A4E0QP73</accession>
<dbReference type="CDD" id="cd14789">
    <property type="entry name" value="Tiki"/>
    <property type="match status" value="1"/>
</dbReference>
<protein>
    <recommendedName>
        <fullName evidence="3">TraB/GumN family protein</fullName>
    </recommendedName>
</protein>
<dbReference type="Proteomes" id="UP000030428">
    <property type="component" value="Unassembled WGS sequence"/>
</dbReference>
<evidence type="ECO:0008006" key="3">
    <source>
        <dbReference type="Google" id="ProtNLM"/>
    </source>
</evidence>
<dbReference type="AlphaFoldDB" id="A0A4E0QP73"/>
<evidence type="ECO:0000313" key="2">
    <source>
        <dbReference type="Proteomes" id="UP000030428"/>
    </source>
</evidence>
<dbReference type="InterPro" id="IPR047111">
    <property type="entry name" value="YbaP-like"/>
</dbReference>
<proteinExistence type="predicted"/>
<sequence length="284" mass="32248">MIISLTGCYSLFAKDSSSQKGLLWQIDKPGLTSSYLFGTIHSEDSRVTQLPPIVDSRFKQADSVSLELDMSLSNMTKVASAMFFVGEQSLDKLIDKALFDQIVKAMGEYYIPGMLVKRLKPWAVIATLSTPPTKTGEILDLQLYQKAQQLQIPTYGLETIKEQLAVFERFSLDEQLIMLKETVMQLDKMPAIFDKLHELYLQRDLTALMRFSIEYMHSSSDNQALVDAFYKRIVDDRNVRMLDRMEKRLQEGNAFIAVGALHLPGDKGLLNLLQARGYQLSVVY</sequence>
<evidence type="ECO:0000313" key="1">
    <source>
        <dbReference type="EMBL" id="TGO02737.1"/>
    </source>
</evidence>
<dbReference type="PANTHER" id="PTHR40590:SF1">
    <property type="entry name" value="CYTOPLASMIC PROTEIN"/>
    <property type="match status" value="1"/>
</dbReference>
<name>A0A4E0QP73_9GAMM</name>
<dbReference type="PANTHER" id="PTHR40590">
    <property type="entry name" value="CYTOPLASMIC PROTEIN-RELATED"/>
    <property type="match status" value="1"/>
</dbReference>
<reference evidence="1 2" key="1">
    <citation type="journal article" date="2016" name="Front. Microbiol.">
        <title>Single-Cell (Meta-)Genomics of a Dimorphic Candidatus Thiomargarita nelsonii Reveals Genomic Plasticity.</title>
        <authorList>
            <person name="Flood B.E."/>
            <person name="Fliss P."/>
            <person name="Jones D.S."/>
            <person name="Dick G.J."/>
            <person name="Jain S."/>
            <person name="Kaster A.K."/>
            <person name="Winkel M."/>
            <person name="Mussmann M."/>
            <person name="Bailey J."/>
        </authorList>
    </citation>
    <scope>NUCLEOTIDE SEQUENCE [LARGE SCALE GENOMIC DNA]</scope>
    <source>
        <strain evidence="1">Hydrate Ridge</strain>
    </source>
</reference>
<organism evidence="1 2">
    <name type="scientific">Candidatus Thiomargarita nelsonii</name>
    <dbReference type="NCBI Taxonomy" id="1003181"/>
    <lineage>
        <taxon>Bacteria</taxon>
        <taxon>Pseudomonadati</taxon>
        <taxon>Pseudomonadota</taxon>
        <taxon>Gammaproteobacteria</taxon>
        <taxon>Thiotrichales</taxon>
        <taxon>Thiotrichaceae</taxon>
        <taxon>Thiomargarita</taxon>
    </lineage>
</organism>
<dbReference type="Pfam" id="PF01963">
    <property type="entry name" value="TraB_PrgY_gumN"/>
    <property type="match status" value="1"/>
</dbReference>
<dbReference type="EMBL" id="JSZA02000084">
    <property type="protein sequence ID" value="TGO02737.1"/>
    <property type="molecule type" value="Genomic_DNA"/>
</dbReference>
<keyword evidence="2" id="KW-1185">Reference proteome</keyword>
<gene>
    <name evidence="1" type="ORF">PN36_19935</name>
</gene>
<comment type="caution">
    <text evidence="1">The sequence shown here is derived from an EMBL/GenBank/DDBJ whole genome shotgun (WGS) entry which is preliminary data.</text>
</comment>
<dbReference type="InterPro" id="IPR002816">
    <property type="entry name" value="TraB/PrgY/GumN_fam"/>
</dbReference>